<feature type="compositionally biased region" description="Polar residues" evidence="1">
    <location>
        <begin position="300"/>
        <end position="320"/>
    </location>
</feature>
<dbReference type="AlphaFoldDB" id="E9FXW6"/>
<evidence type="ECO:0000313" key="4">
    <source>
        <dbReference type="Proteomes" id="UP000000305"/>
    </source>
</evidence>
<dbReference type="PhylomeDB" id="E9FXW6"/>
<organism evidence="3 4">
    <name type="scientific">Daphnia pulex</name>
    <name type="common">Water flea</name>
    <dbReference type="NCBI Taxonomy" id="6669"/>
    <lineage>
        <taxon>Eukaryota</taxon>
        <taxon>Metazoa</taxon>
        <taxon>Ecdysozoa</taxon>
        <taxon>Arthropoda</taxon>
        <taxon>Crustacea</taxon>
        <taxon>Branchiopoda</taxon>
        <taxon>Diplostraca</taxon>
        <taxon>Cladocera</taxon>
        <taxon>Anomopoda</taxon>
        <taxon>Daphniidae</taxon>
        <taxon>Daphnia</taxon>
    </lineage>
</organism>
<sequence length="573" mass="64790">MTKFEQVKNATSKSIRFLSSRRRDSIVFLILLIVWTCLLCLVKKPDHQPDTEIICNDERYINHPMASRERIGWKHVCLIYGLVWSSLNFAIIEILQALAGRQKKTSFLKFTYRTLLCIASILTGSVLVWLWGSNLYYTETRLAPNFLAVCRPLDLLCSPDSIVRVKCTTPAEMWMPALSDSLPTLAAIQAYLMVIASVKTAHCVLLAVDTLDVKSIILGLITLVINVVLTLATACLIVTCNEASVNIDFVSGYIKSFIVACFWLVGEYYWRLSGIEGPTLPRYWNDEELGDEEVIPENDQLPTNPTPYSTTGNDPTAQSGPTNLTSSFFPRGTENAYQTIYPKLPEYDEYPPSYEDLVTRFLLWILSLITGSVFAWLWVNNGPTETLAPNFLAACKPQGLDLLCSPDSHPDDWNPVVWVTCTTPPDMWIPALSNSLPPLAAVQAFLMFAAVLQMIFYCQWKELVQRVVSVYNVANFDKEFVSGYFKCFVVACLWLAVDSFWQKTKKEPTLPRHWNDPAPQTGPIPTNLTPPLQPPATRGSTGNVYRSIYPRIYPNLPTEYEYPPSYEDLVFRY</sequence>
<dbReference type="EMBL" id="GL732526">
    <property type="protein sequence ID" value="EFX88220.1"/>
    <property type="molecule type" value="Genomic_DNA"/>
</dbReference>
<evidence type="ECO:0000313" key="3">
    <source>
        <dbReference type="EMBL" id="EFX88220.1"/>
    </source>
</evidence>
<dbReference type="KEGG" id="dpx:DAPPUDRAFT_311779"/>
<evidence type="ECO:0008006" key="5">
    <source>
        <dbReference type="Google" id="ProtNLM"/>
    </source>
</evidence>
<keyword evidence="2" id="KW-0472">Membrane</keyword>
<feature type="region of interest" description="Disordered" evidence="1">
    <location>
        <begin position="511"/>
        <end position="542"/>
    </location>
</feature>
<accession>E9FXW6</accession>
<reference evidence="3 4" key="1">
    <citation type="journal article" date="2011" name="Science">
        <title>The ecoresponsive genome of Daphnia pulex.</title>
        <authorList>
            <person name="Colbourne J.K."/>
            <person name="Pfrender M.E."/>
            <person name="Gilbert D."/>
            <person name="Thomas W.K."/>
            <person name="Tucker A."/>
            <person name="Oakley T.H."/>
            <person name="Tokishita S."/>
            <person name="Aerts A."/>
            <person name="Arnold G.J."/>
            <person name="Basu M.K."/>
            <person name="Bauer D.J."/>
            <person name="Caceres C.E."/>
            <person name="Carmel L."/>
            <person name="Casola C."/>
            <person name="Choi J.H."/>
            <person name="Detter J.C."/>
            <person name="Dong Q."/>
            <person name="Dusheyko S."/>
            <person name="Eads B.D."/>
            <person name="Frohlich T."/>
            <person name="Geiler-Samerotte K.A."/>
            <person name="Gerlach D."/>
            <person name="Hatcher P."/>
            <person name="Jogdeo S."/>
            <person name="Krijgsveld J."/>
            <person name="Kriventseva E.V."/>
            <person name="Kultz D."/>
            <person name="Laforsch C."/>
            <person name="Lindquist E."/>
            <person name="Lopez J."/>
            <person name="Manak J.R."/>
            <person name="Muller J."/>
            <person name="Pangilinan J."/>
            <person name="Patwardhan R.P."/>
            <person name="Pitluck S."/>
            <person name="Pritham E.J."/>
            <person name="Rechtsteiner A."/>
            <person name="Rho M."/>
            <person name="Rogozin I.B."/>
            <person name="Sakarya O."/>
            <person name="Salamov A."/>
            <person name="Schaack S."/>
            <person name="Shapiro H."/>
            <person name="Shiga Y."/>
            <person name="Skalitzky C."/>
            <person name="Smith Z."/>
            <person name="Souvorov A."/>
            <person name="Sung W."/>
            <person name="Tang Z."/>
            <person name="Tsuchiya D."/>
            <person name="Tu H."/>
            <person name="Vos H."/>
            <person name="Wang M."/>
            <person name="Wolf Y.I."/>
            <person name="Yamagata H."/>
            <person name="Yamada T."/>
            <person name="Ye Y."/>
            <person name="Shaw J.R."/>
            <person name="Andrews J."/>
            <person name="Crease T.J."/>
            <person name="Tang H."/>
            <person name="Lucas S.M."/>
            <person name="Robertson H.M."/>
            <person name="Bork P."/>
            <person name="Koonin E.V."/>
            <person name="Zdobnov E.M."/>
            <person name="Grigoriev I.V."/>
            <person name="Lynch M."/>
            <person name="Boore J.L."/>
        </authorList>
    </citation>
    <scope>NUCLEOTIDE SEQUENCE [LARGE SCALE GENOMIC DNA]</scope>
</reference>
<feature type="transmembrane region" description="Helical" evidence="2">
    <location>
        <begin position="481"/>
        <end position="501"/>
    </location>
</feature>
<dbReference type="Proteomes" id="UP000000305">
    <property type="component" value="Unassembled WGS sequence"/>
</dbReference>
<feature type="transmembrane region" description="Helical" evidence="2">
    <location>
        <begin position="251"/>
        <end position="270"/>
    </location>
</feature>
<feature type="transmembrane region" description="Helical" evidence="2">
    <location>
        <begin position="110"/>
        <end position="132"/>
    </location>
</feature>
<keyword evidence="2" id="KW-0812">Transmembrane</keyword>
<feature type="transmembrane region" description="Helical" evidence="2">
    <location>
        <begin position="440"/>
        <end position="460"/>
    </location>
</feature>
<dbReference type="InParanoid" id="E9FXW6"/>
<feature type="transmembrane region" description="Helical" evidence="2">
    <location>
        <begin position="25"/>
        <end position="42"/>
    </location>
</feature>
<dbReference type="HOGENOM" id="CLU_475898_0_0_1"/>
<evidence type="ECO:0000256" key="2">
    <source>
        <dbReference type="SAM" id="Phobius"/>
    </source>
</evidence>
<protein>
    <recommendedName>
        <fullName evidence="5">Transmembrane protein</fullName>
    </recommendedName>
</protein>
<proteinExistence type="predicted"/>
<feature type="transmembrane region" description="Helical" evidence="2">
    <location>
        <begin position="78"/>
        <end position="98"/>
    </location>
</feature>
<evidence type="ECO:0000256" key="1">
    <source>
        <dbReference type="SAM" id="MobiDB-lite"/>
    </source>
</evidence>
<gene>
    <name evidence="3" type="ORF">DAPPUDRAFT_311779</name>
</gene>
<name>E9FXW6_DAPPU</name>
<feature type="transmembrane region" description="Helical" evidence="2">
    <location>
        <begin position="361"/>
        <end position="379"/>
    </location>
</feature>
<keyword evidence="2" id="KW-1133">Transmembrane helix</keyword>
<feature type="transmembrane region" description="Helical" evidence="2">
    <location>
        <begin position="188"/>
        <end position="208"/>
    </location>
</feature>
<feature type="region of interest" description="Disordered" evidence="1">
    <location>
        <begin position="294"/>
        <end position="320"/>
    </location>
</feature>
<feature type="transmembrane region" description="Helical" evidence="2">
    <location>
        <begin position="215"/>
        <end position="239"/>
    </location>
</feature>
<keyword evidence="4" id="KW-1185">Reference proteome</keyword>